<dbReference type="eggNOG" id="COG0416">
    <property type="taxonomic scope" value="Bacteria"/>
</dbReference>
<keyword evidence="4 10" id="KW-0808">Transferase</keyword>
<dbReference type="OrthoDB" id="9806408at2"/>
<comment type="subcellular location">
    <subcellularLocation>
        <location evidence="10">Cytoplasm</location>
    </subcellularLocation>
    <text evidence="10">Associated with the membrane possibly through PlsY.</text>
</comment>
<dbReference type="GO" id="GO:0008654">
    <property type="term" value="P:phospholipid biosynthetic process"/>
    <property type="evidence" value="ECO:0007669"/>
    <property type="project" value="UniProtKB-KW"/>
</dbReference>
<sequence length="324" mass="35095">MKILFDTTGLDLGVKEVIEGAILSKEELNIEPTLVGDEDIIRPILNEIGMDMNILDAKEIITNEEEPAFAIRRKKDSSIVVAFNNLNEYDAFISCGSTGALLAGGMFMAGRINNVKRAVLPTPIPTINGNTLLIDSGANMDVDADLLVQFAKLGTVLKQVTEGIEKPKVGLLNVGVEENKGNALTKEAFLKLKEADINFIGNIEGRDINKHLCDVLVCDGFVGNIILKNTEGLAGFIMTLLKSKVISNLSDNAKLEVMQSLSPVVKTLDYREVGGVLLLGLKKLVIKAHGASDRNAIKNAAKSALLMHENKLIDKIENSFRGEI</sequence>
<comment type="function">
    <text evidence="10">Catalyzes the reversible formation of acyl-phosphate (acyl-PO(4)) from acyl-[acyl-carrier-protein] (acyl-ACP). This enzyme utilizes acyl-ACP as fatty acyl donor, but not acyl-CoA.</text>
</comment>
<evidence type="ECO:0000256" key="1">
    <source>
        <dbReference type="ARBA" id="ARBA00001232"/>
    </source>
</evidence>
<accession>E0NMQ9</accession>
<dbReference type="SUPFAM" id="SSF53659">
    <property type="entry name" value="Isocitrate/Isopropylmalate dehydrogenase-like"/>
    <property type="match status" value="1"/>
</dbReference>
<dbReference type="Proteomes" id="UP000003280">
    <property type="component" value="Unassembled WGS sequence"/>
</dbReference>
<evidence type="ECO:0000256" key="10">
    <source>
        <dbReference type="HAMAP-Rule" id="MF_00019"/>
    </source>
</evidence>
<dbReference type="GO" id="GO:0006633">
    <property type="term" value="P:fatty acid biosynthetic process"/>
    <property type="evidence" value="ECO:0007669"/>
    <property type="project" value="UniProtKB-UniRule"/>
</dbReference>
<dbReference type="InterPro" id="IPR012281">
    <property type="entry name" value="Phospholipid_synth_PlsX-like"/>
</dbReference>
<dbReference type="Gene3D" id="3.40.718.10">
    <property type="entry name" value="Isopropylmalate Dehydrogenase"/>
    <property type="match status" value="1"/>
</dbReference>
<dbReference type="HAMAP" id="MF_00019">
    <property type="entry name" value="PlsX"/>
    <property type="match status" value="1"/>
</dbReference>
<evidence type="ECO:0000256" key="5">
    <source>
        <dbReference type="ARBA" id="ARBA00023098"/>
    </source>
</evidence>
<name>E0NMQ9_9FIRM</name>
<evidence type="ECO:0000256" key="8">
    <source>
        <dbReference type="ARBA" id="ARBA00024069"/>
    </source>
</evidence>
<keyword evidence="2 10" id="KW-0963">Cytoplasm</keyword>
<keyword evidence="5 10" id="KW-0443">Lipid metabolism</keyword>
<dbReference type="PANTHER" id="PTHR30100">
    <property type="entry name" value="FATTY ACID/PHOSPHOLIPID SYNTHESIS PROTEIN PLSX"/>
    <property type="match status" value="1"/>
</dbReference>
<proteinExistence type="inferred from homology"/>
<evidence type="ECO:0000256" key="6">
    <source>
        <dbReference type="ARBA" id="ARBA00023209"/>
    </source>
</evidence>
<evidence type="ECO:0000256" key="4">
    <source>
        <dbReference type="ARBA" id="ARBA00022679"/>
    </source>
</evidence>
<comment type="pathway">
    <text evidence="10">Lipid metabolism; phospholipid metabolism.</text>
</comment>
<keyword evidence="12" id="KW-1185">Reference proteome</keyword>
<dbReference type="Pfam" id="PF02504">
    <property type="entry name" value="FA_synthesis"/>
    <property type="match status" value="1"/>
</dbReference>
<dbReference type="GO" id="GO:0005737">
    <property type="term" value="C:cytoplasm"/>
    <property type="evidence" value="ECO:0007669"/>
    <property type="project" value="UniProtKB-SubCell"/>
</dbReference>
<dbReference type="HOGENOM" id="CLU_039379_1_1_9"/>
<dbReference type="EMBL" id="AEEH01000047">
    <property type="protein sequence ID" value="EFM24877.1"/>
    <property type="molecule type" value="Genomic_DNA"/>
</dbReference>
<keyword evidence="7 10" id="KW-1208">Phospholipid metabolism</keyword>
<dbReference type="PANTHER" id="PTHR30100:SF1">
    <property type="entry name" value="PHOSPHATE ACYLTRANSFERASE"/>
    <property type="match status" value="1"/>
</dbReference>
<dbReference type="STRING" id="862517.HMPREF9225_1448"/>
<comment type="subunit">
    <text evidence="9 10">Homodimer. Probably interacts with PlsY.</text>
</comment>
<dbReference type="RefSeq" id="WP_008902238.1">
    <property type="nucleotide sequence ID" value="NZ_GL397071.1"/>
</dbReference>
<evidence type="ECO:0000256" key="3">
    <source>
        <dbReference type="ARBA" id="ARBA00022516"/>
    </source>
</evidence>
<dbReference type="GO" id="GO:0043811">
    <property type="term" value="F:phosphate:acyl-[acyl carrier protein] acyltransferase activity"/>
    <property type="evidence" value="ECO:0007669"/>
    <property type="project" value="UniProtKB-UniRule"/>
</dbReference>
<dbReference type="EC" id="2.3.1.274" evidence="8 10"/>
<evidence type="ECO:0000313" key="12">
    <source>
        <dbReference type="Proteomes" id="UP000003280"/>
    </source>
</evidence>
<dbReference type="PIRSF" id="PIRSF002465">
    <property type="entry name" value="Phsphlp_syn_PlsX"/>
    <property type="match status" value="1"/>
</dbReference>
<dbReference type="NCBIfam" id="TIGR00182">
    <property type="entry name" value="plsX"/>
    <property type="match status" value="1"/>
</dbReference>
<protein>
    <recommendedName>
        <fullName evidence="8 10">Phosphate acyltransferase</fullName>
        <ecNumber evidence="8 10">2.3.1.274</ecNumber>
    </recommendedName>
    <alternativeName>
        <fullName evidence="10">Acyl-ACP phosphotransacylase</fullName>
    </alternativeName>
    <alternativeName>
        <fullName evidence="10">Acyl-[acyl-carrier-protein]--phosphate acyltransferase</fullName>
    </alternativeName>
    <alternativeName>
        <fullName evidence="10">Phosphate-acyl-ACP acyltransferase</fullName>
    </alternativeName>
</protein>
<evidence type="ECO:0000256" key="7">
    <source>
        <dbReference type="ARBA" id="ARBA00023264"/>
    </source>
</evidence>
<dbReference type="AlphaFoldDB" id="E0NMQ9"/>
<keyword evidence="6 10" id="KW-0594">Phospholipid biosynthesis</keyword>
<comment type="similarity">
    <text evidence="10">Belongs to the PlsX family.</text>
</comment>
<evidence type="ECO:0000256" key="9">
    <source>
        <dbReference type="ARBA" id="ARBA00046608"/>
    </source>
</evidence>
<gene>
    <name evidence="10 11" type="primary">plsX</name>
    <name evidence="11" type="ORF">HMPREF9225_1448</name>
</gene>
<dbReference type="UniPathway" id="UPA00085"/>
<keyword evidence="3 10" id="KW-0444">Lipid biosynthesis</keyword>
<comment type="catalytic activity">
    <reaction evidence="1 10">
        <text>a fatty acyl-[ACP] + phosphate = an acyl phosphate + holo-[ACP]</text>
        <dbReference type="Rhea" id="RHEA:42292"/>
        <dbReference type="Rhea" id="RHEA-COMP:9685"/>
        <dbReference type="Rhea" id="RHEA-COMP:14125"/>
        <dbReference type="ChEBI" id="CHEBI:43474"/>
        <dbReference type="ChEBI" id="CHEBI:59918"/>
        <dbReference type="ChEBI" id="CHEBI:64479"/>
        <dbReference type="ChEBI" id="CHEBI:138651"/>
        <dbReference type="EC" id="2.3.1.274"/>
    </reaction>
</comment>
<organism evidence="11 12">
    <name type="scientific">Peptoniphilus duerdenii ATCC BAA-1640</name>
    <dbReference type="NCBI Taxonomy" id="862517"/>
    <lineage>
        <taxon>Bacteria</taxon>
        <taxon>Bacillati</taxon>
        <taxon>Bacillota</taxon>
        <taxon>Tissierellia</taxon>
        <taxon>Tissierellales</taxon>
        <taxon>Peptoniphilaceae</taxon>
        <taxon>Peptoniphilus</taxon>
    </lineage>
</organism>
<dbReference type="InterPro" id="IPR003664">
    <property type="entry name" value="FA_synthesis"/>
</dbReference>
<evidence type="ECO:0000313" key="11">
    <source>
        <dbReference type="EMBL" id="EFM24877.1"/>
    </source>
</evidence>
<reference evidence="11 12" key="1">
    <citation type="submission" date="2010-07" db="EMBL/GenBank/DDBJ databases">
        <authorList>
            <person name="Muzny D."/>
            <person name="Qin X."/>
            <person name="Deng J."/>
            <person name="Jiang H."/>
            <person name="Liu Y."/>
            <person name="Qu J."/>
            <person name="Song X.-Z."/>
            <person name="Zhang L."/>
            <person name="Thornton R."/>
            <person name="Coyle M."/>
            <person name="Francisco L."/>
            <person name="Jackson L."/>
            <person name="Javaid M."/>
            <person name="Korchina V."/>
            <person name="Kovar C."/>
            <person name="Mata R."/>
            <person name="Mathew T."/>
            <person name="Ngo R."/>
            <person name="Nguyen L."/>
            <person name="Nguyen N."/>
            <person name="Okwuonu G."/>
            <person name="Ongeri F."/>
            <person name="Pham C."/>
            <person name="Simmons D."/>
            <person name="Wilczek-Boney K."/>
            <person name="Hale W."/>
            <person name="Jakkamsetti A."/>
            <person name="Pham P."/>
            <person name="Ruth R."/>
            <person name="San Lucas F."/>
            <person name="Warren J."/>
            <person name="Zhang J."/>
            <person name="Zhao Z."/>
            <person name="Zhou C."/>
            <person name="Zhu D."/>
            <person name="Lee S."/>
            <person name="Bess C."/>
            <person name="Blankenburg K."/>
            <person name="Forbes L."/>
            <person name="Fu Q."/>
            <person name="Gubbala S."/>
            <person name="Hirani K."/>
            <person name="Jayaseelan J.C."/>
            <person name="Lara F."/>
            <person name="Munidasa M."/>
            <person name="Palculict T."/>
            <person name="Patil S."/>
            <person name="Pu L.-L."/>
            <person name="Saada N."/>
            <person name="Tang L."/>
            <person name="Weissenberger G."/>
            <person name="Zhu Y."/>
            <person name="Hemphill L."/>
            <person name="Shang Y."/>
            <person name="Youmans B."/>
            <person name="Ayvaz T."/>
            <person name="Ross M."/>
            <person name="Santibanez J."/>
            <person name="Aqrawi P."/>
            <person name="Gross S."/>
            <person name="Joshi V."/>
            <person name="Fowler G."/>
            <person name="Nazareth L."/>
            <person name="Reid J."/>
            <person name="Worley K."/>
            <person name="Petrosino J."/>
            <person name="Highlander S."/>
            <person name="Gibbs R."/>
        </authorList>
    </citation>
    <scope>NUCLEOTIDE SEQUENCE [LARGE SCALE GENOMIC DNA]</scope>
    <source>
        <strain evidence="11 12">ATCC BAA-1640</strain>
    </source>
</reference>
<evidence type="ECO:0000256" key="2">
    <source>
        <dbReference type="ARBA" id="ARBA00022490"/>
    </source>
</evidence>
<comment type="caution">
    <text evidence="11">The sequence shown here is derived from an EMBL/GenBank/DDBJ whole genome shotgun (WGS) entry which is preliminary data.</text>
</comment>